<proteinExistence type="inferred from homology"/>
<evidence type="ECO:0000256" key="6">
    <source>
        <dbReference type="RuleBase" id="RU366058"/>
    </source>
</evidence>
<dbReference type="EMBL" id="WHJC01000474">
    <property type="protein sequence ID" value="MPQ45163.1"/>
    <property type="molecule type" value="Genomic_DNA"/>
</dbReference>
<evidence type="ECO:0000256" key="1">
    <source>
        <dbReference type="ARBA" id="ARBA00004651"/>
    </source>
</evidence>
<organism evidence="8 9">
    <name type="scientific">Clostridium tarantellae</name>
    <dbReference type="NCBI Taxonomy" id="39493"/>
    <lineage>
        <taxon>Bacteria</taxon>
        <taxon>Bacillati</taxon>
        <taxon>Bacillota</taxon>
        <taxon>Clostridia</taxon>
        <taxon>Eubacteriales</taxon>
        <taxon>Clostridiaceae</taxon>
        <taxon>Clostridium</taxon>
    </lineage>
</organism>
<dbReference type="OrthoDB" id="5471155at2"/>
<evidence type="ECO:0000313" key="8">
    <source>
        <dbReference type="EMBL" id="MPQ45163.1"/>
    </source>
</evidence>
<accession>A0A6I1MQT7</accession>
<dbReference type="Proteomes" id="UP000430345">
    <property type="component" value="Unassembled WGS sequence"/>
</dbReference>
<dbReference type="PANTHER" id="PTHR12677">
    <property type="entry name" value="GOLGI APPARATUS MEMBRANE PROTEIN TVP38-RELATED"/>
    <property type="match status" value="1"/>
</dbReference>
<feature type="transmembrane region" description="Helical" evidence="6">
    <location>
        <begin position="83"/>
        <end position="107"/>
    </location>
</feature>
<feature type="transmembrane region" description="Helical" evidence="6">
    <location>
        <begin position="12"/>
        <end position="39"/>
    </location>
</feature>
<protein>
    <recommendedName>
        <fullName evidence="6">TVP38/TMEM64 family membrane protein</fullName>
    </recommendedName>
</protein>
<reference evidence="8 9" key="1">
    <citation type="submission" date="2019-10" db="EMBL/GenBank/DDBJ databases">
        <title>The Genome Sequence of Clostridium tarantellae Isolated from Fish Brain.</title>
        <authorList>
            <person name="Bano L."/>
            <person name="Kiel M."/>
            <person name="Sales G."/>
            <person name="Doxey A.C."/>
            <person name="Mansfield M.J."/>
            <person name="Schiavone M."/>
            <person name="Rossetto O."/>
            <person name="Pirazzini M."/>
            <person name="Dobrindt U."/>
            <person name="Montecucco C."/>
        </authorList>
    </citation>
    <scope>NUCLEOTIDE SEQUENCE [LARGE SCALE GENOMIC DNA]</scope>
    <source>
        <strain evidence="8 9">DSM 3997</strain>
    </source>
</reference>
<dbReference type="InterPro" id="IPR032816">
    <property type="entry name" value="VTT_dom"/>
</dbReference>
<evidence type="ECO:0000259" key="7">
    <source>
        <dbReference type="Pfam" id="PF09335"/>
    </source>
</evidence>
<keyword evidence="3 6" id="KW-0812">Transmembrane</keyword>
<keyword evidence="4 6" id="KW-1133">Transmembrane helix</keyword>
<evidence type="ECO:0000256" key="4">
    <source>
        <dbReference type="ARBA" id="ARBA00022989"/>
    </source>
</evidence>
<evidence type="ECO:0000313" key="9">
    <source>
        <dbReference type="Proteomes" id="UP000430345"/>
    </source>
</evidence>
<evidence type="ECO:0000256" key="2">
    <source>
        <dbReference type="ARBA" id="ARBA00022475"/>
    </source>
</evidence>
<dbReference type="InterPro" id="IPR015414">
    <property type="entry name" value="TMEM64"/>
</dbReference>
<keyword evidence="5 6" id="KW-0472">Membrane</keyword>
<evidence type="ECO:0000256" key="3">
    <source>
        <dbReference type="ARBA" id="ARBA00022692"/>
    </source>
</evidence>
<dbReference type="AlphaFoldDB" id="A0A6I1MQT7"/>
<comment type="subcellular location">
    <subcellularLocation>
        <location evidence="1 6">Cell membrane</location>
        <topology evidence="1 6">Multi-pass membrane protein</topology>
    </subcellularLocation>
</comment>
<name>A0A6I1MQT7_9CLOT</name>
<comment type="caution">
    <text evidence="8">The sequence shown here is derived from an EMBL/GenBank/DDBJ whole genome shotgun (WGS) entry which is preliminary data.</text>
</comment>
<comment type="caution">
    <text evidence="6">Lacks conserved residue(s) required for the propagation of feature annotation.</text>
</comment>
<feature type="transmembrane region" description="Helical" evidence="6">
    <location>
        <begin position="127"/>
        <end position="144"/>
    </location>
</feature>
<sequence>IIPSIFLTGINIIVFGVIPGFVISLLGESFGAIITFILYRIGFKKYFEKLDNVMLKKISQSQGIKAGLLIFECRLIPFIPSGLITFAASISNVSLNVFFISSFFGKIPSIALETLLSYNLINFNENFIKIIMTLISILLVFLTLKRKNKIIN</sequence>
<keyword evidence="2 6" id="KW-1003">Cell membrane</keyword>
<feature type="non-terminal residue" evidence="8">
    <location>
        <position position="1"/>
    </location>
</feature>
<dbReference type="Pfam" id="PF09335">
    <property type="entry name" value="VTT_dom"/>
    <property type="match status" value="1"/>
</dbReference>
<comment type="similarity">
    <text evidence="6">Belongs to the TVP38/TMEM64 family.</text>
</comment>
<keyword evidence="9" id="KW-1185">Reference proteome</keyword>
<dbReference type="PANTHER" id="PTHR12677:SF55">
    <property type="entry name" value="UNDECAPRENYL PHOSPHATE TRANSPORTER SAOUHSC_00901-RELATED"/>
    <property type="match status" value="1"/>
</dbReference>
<dbReference type="RefSeq" id="WP_152892217.1">
    <property type="nucleotide sequence ID" value="NZ_WHJC01000474.1"/>
</dbReference>
<evidence type="ECO:0000256" key="5">
    <source>
        <dbReference type="ARBA" id="ARBA00023136"/>
    </source>
</evidence>
<gene>
    <name evidence="8" type="ORF">GBZ86_15680</name>
</gene>
<dbReference type="GO" id="GO:0005886">
    <property type="term" value="C:plasma membrane"/>
    <property type="evidence" value="ECO:0007669"/>
    <property type="project" value="UniProtKB-SubCell"/>
</dbReference>
<feature type="domain" description="VTT" evidence="7">
    <location>
        <begin position="2"/>
        <end position="118"/>
    </location>
</feature>